<sequence length="220" mass="26216">MALINFKIKSIDHKNYFYIFEKLYKMEPKLYYWINSFPHKEERYILTQFRHQNFLKYNGLEIVIINKEIMTYHRLPGAKPNGNGNVKCGTHSIQINSMNDIEVSYFCIQKTNNFDITYRPIILTHEKKSIFTHLPCRKLNYHLFIPELSEIIMHGLEVHYQNILLNNNFNYIDKLSKITDEILISDLDFRIKAISKRIQAILPHFAFIKKIENKGVDNTV</sequence>
<dbReference type="EMBL" id="AP019368">
    <property type="protein sequence ID" value="BBH51839.1"/>
    <property type="molecule type" value="Genomic_DNA"/>
</dbReference>
<reference evidence="1 2" key="1">
    <citation type="submission" date="2018-12" db="EMBL/GenBank/DDBJ databases">
        <title>Rubrispira sanarue gen. nov., sp., nov., a member of the order Silvanigrellales, isolated from a brackish lake in Hamamatsu Japan.</title>
        <authorList>
            <person name="Maejima Y."/>
            <person name="Iino T."/>
            <person name="Muraguchi Y."/>
            <person name="Fukuda K."/>
            <person name="Nojiri H."/>
            <person name="Ohkuma M."/>
            <person name="Moriuchi R."/>
            <person name="Dohra H."/>
            <person name="Kimbara K."/>
            <person name="Shintani M."/>
        </authorList>
    </citation>
    <scope>NUCLEOTIDE SEQUENCE [LARGE SCALE GENOMIC DNA]</scope>
    <source>
        <strain evidence="1 2">RF1110005</strain>
    </source>
</reference>
<proteinExistence type="predicted"/>
<dbReference type="Proteomes" id="UP000291236">
    <property type="component" value="Chromosome"/>
</dbReference>
<dbReference type="KEGG" id="sbf:JCM31447_02620"/>
<evidence type="ECO:0000313" key="2">
    <source>
        <dbReference type="Proteomes" id="UP000291236"/>
    </source>
</evidence>
<keyword evidence="2" id="KW-1185">Reference proteome</keyword>
<organism evidence="1 2">
    <name type="scientific">Fluviispira sanaruensis</name>
    <dbReference type="NCBI Taxonomy" id="2493639"/>
    <lineage>
        <taxon>Bacteria</taxon>
        <taxon>Pseudomonadati</taxon>
        <taxon>Bdellovibrionota</taxon>
        <taxon>Oligoflexia</taxon>
        <taxon>Silvanigrellales</taxon>
        <taxon>Silvanigrellaceae</taxon>
        <taxon>Fluviispira</taxon>
    </lineage>
</organism>
<protein>
    <submittedName>
        <fullName evidence="1">Uncharacterized protein</fullName>
    </submittedName>
</protein>
<dbReference type="AlphaFoldDB" id="A0A4P2VKM3"/>
<dbReference type="RefSeq" id="WP_130605759.1">
    <property type="nucleotide sequence ID" value="NZ_AP019368.1"/>
</dbReference>
<evidence type="ECO:0000313" key="1">
    <source>
        <dbReference type="EMBL" id="BBH51839.1"/>
    </source>
</evidence>
<accession>A0A4P2VKM3</accession>
<name>A0A4P2VKM3_FLUSA</name>
<gene>
    <name evidence="1" type="ORF">JCM31447_02620</name>
</gene>